<keyword evidence="3 7" id="KW-0347">Helicase</keyword>
<feature type="region of interest" description="Disordered" evidence="8">
    <location>
        <begin position="403"/>
        <end position="520"/>
    </location>
</feature>
<proteinExistence type="inferred from homology"/>
<dbReference type="InterPro" id="IPR044742">
    <property type="entry name" value="DEAD/DEAH_RhlB"/>
</dbReference>
<dbReference type="Gene3D" id="3.40.50.300">
    <property type="entry name" value="P-loop containing nucleotide triphosphate hydrolases"/>
    <property type="match status" value="2"/>
</dbReference>
<protein>
    <submittedName>
        <fullName evidence="12">DEAD/DEAH box helicase domain protein</fullName>
    </submittedName>
</protein>
<evidence type="ECO:0000259" key="9">
    <source>
        <dbReference type="PROSITE" id="PS51192"/>
    </source>
</evidence>
<dbReference type="AlphaFoldDB" id="I4B5C5"/>
<evidence type="ECO:0000256" key="1">
    <source>
        <dbReference type="ARBA" id="ARBA00022741"/>
    </source>
</evidence>
<dbReference type="RefSeq" id="WP_014802991.1">
    <property type="nucleotide sequence ID" value="NC_018020.1"/>
</dbReference>
<dbReference type="PROSITE" id="PS00039">
    <property type="entry name" value="DEAD_ATP_HELICASE"/>
    <property type="match status" value="1"/>
</dbReference>
<feature type="domain" description="Helicase ATP-binding" evidence="9">
    <location>
        <begin position="32"/>
        <end position="217"/>
    </location>
</feature>
<dbReference type="GO" id="GO:0003676">
    <property type="term" value="F:nucleic acid binding"/>
    <property type="evidence" value="ECO:0007669"/>
    <property type="project" value="InterPro"/>
</dbReference>
<reference evidence="12 13" key="1">
    <citation type="submission" date="2012-06" db="EMBL/GenBank/DDBJ databases">
        <title>The complete chromosome of genome of Turneriella parva DSM 21527.</title>
        <authorList>
            <consortium name="US DOE Joint Genome Institute (JGI-PGF)"/>
            <person name="Lucas S."/>
            <person name="Han J."/>
            <person name="Lapidus A."/>
            <person name="Bruce D."/>
            <person name="Goodwin L."/>
            <person name="Pitluck S."/>
            <person name="Peters L."/>
            <person name="Kyrpides N."/>
            <person name="Mavromatis K."/>
            <person name="Ivanova N."/>
            <person name="Mikhailova N."/>
            <person name="Chertkov O."/>
            <person name="Detter J.C."/>
            <person name="Tapia R."/>
            <person name="Han C."/>
            <person name="Land M."/>
            <person name="Hauser L."/>
            <person name="Markowitz V."/>
            <person name="Cheng J.-F."/>
            <person name="Hugenholtz P."/>
            <person name="Woyke T."/>
            <person name="Wu D."/>
            <person name="Gronow S."/>
            <person name="Wellnitz S."/>
            <person name="Brambilla E."/>
            <person name="Klenk H.-P."/>
            <person name="Eisen J.A."/>
        </authorList>
    </citation>
    <scope>NUCLEOTIDE SEQUENCE [LARGE SCALE GENOMIC DNA]</scope>
    <source>
        <strain evidence="13">ATCC BAA-1111 / DSM 21527 / NCTC 11395 / H</strain>
    </source>
</reference>
<feature type="short sequence motif" description="Q motif" evidence="6">
    <location>
        <begin position="1"/>
        <end position="29"/>
    </location>
</feature>
<gene>
    <name evidence="12" type="ordered locus">Turpa_1835</name>
</gene>
<dbReference type="GO" id="GO:0016787">
    <property type="term" value="F:hydrolase activity"/>
    <property type="evidence" value="ECO:0007669"/>
    <property type="project" value="UniProtKB-KW"/>
</dbReference>
<dbReference type="PATRIC" id="fig|869212.3.peg.1834"/>
<dbReference type="InterPro" id="IPR027417">
    <property type="entry name" value="P-loop_NTPase"/>
</dbReference>
<dbReference type="PANTHER" id="PTHR47959:SF13">
    <property type="entry name" value="ATP-DEPENDENT RNA HELICASE RHLE"/>
    <property type="match status" value="1"/>
</dbReference>
<feature type="region of interest" description="Disordered" evidence="8">
    <location>
        <begin position="536"/>
        <end position="603"/>
    </location>
</feature>
<evidence type="ECO:0000259" key="10">
    <source>
        <dbReference type="PROSITE" id="PS51194"/>
    </source>
</evidence>
<dbReference type="InterPro" id="IPR014001">
    <property type="entry name" value="Helicase_ATP-bd"/>
</dbReference>
<evidence type="ECO:0000259" key="11">
    <source>
        <dbReference type="PROSITE" id="PS51195"/>
    </source>
</evidence>
<dbReference type="GO" id="GO:0005829">
    <property type="term" value="C:cytosol"/>
    <property type="evidence" value="ECO:0007669"/>
    <property type="project" value="TreeGrafter"/>
</dbReference>
<dbReference type="STRING" id="869212.Turpa_1835"/>
<dbReference type="InterPro" id="IPR011545">
    <property type="entry name" value="DEAD/DEAH_box_helicase_dom"/>
</dbReference>
<feature type="domain" description="DEAD-box RNA helicase Q" evidence="11">
    <location>
        <begin position="1"/>
        <end position="29"/>
    </location>
</feature>
<keyword evidence="4 7" id="KW-0067">ATP-binding</keyword>
<comment type="similarity">
    <text evidence="5 7">Belongs to the DEAD box helicase family.</text>
</comment>
<dbReference type="GO" id="GO:0003724">
    <property type="term" value="F:RNA helicase activity"/>
    <property type="evidence" value="ECO:0007669"/>
    <property type="project" value="InterPro"/>
</dbReference>
<dbReference type="Pfam" id="PF00271">
    <property type="entry name" value="Helicase_C"/>
    <property type="match status" value="1"/>
</dbReference>
<dbReference type="PROSITE" id="PS51194">
    <property type="entry name" value="HELICASE_CTER"/>
    <property type="match status" value="1"/>
</dbReference>
<accession>I4B5C5</accession>
<feature type="compositionally biased region" description="Basic and acidic residues" evidence="8">
    <location>
        <begin position="497"/>
        <end position="510"/>
    </location>
</feature>
<dbReference type="SMART" id="SM00490">
    <property type="entry name" value="HELICc"/>
    <property type="match status" value="1"/>
</dbReference>
<evidence type="ECO:0000256" key="5">
    <source>
        <dbReference type="ARBA" id="ARBA00038437"/>
    </source>
</evidence>
<feature type="domain" description="Helicase C-terminal" evidence="10">
    <location>
        <begin position="241"/>
        <end position="391"/>
    </location>
</feature>
<evidence type="ECO:0000256" key="2">
    <source>
        <dbReference type="ARBA" id="ARBA00022801"/>
    </source>
</evidence>
<evidence type="ECO:0000256" key="3">
    <source>
        <dbReference type="ARBA" id="ARBA00022806"/>
    </source>
</evidence>
<evidence type="ECO:0000256" key="7">
    <source>
        <dbReference type="RuleBase" id="RU000492"/>
    </source>
</evidence>
<dbReference type="EMBL" id="CP002959">
    <property type="protein sequence ID" value="AFM12482.1"/>
    <property type="molecule type" value="Genomic_DNA"/>
</dbReference>
<dbReference type="Pfam" id="PF00270">
    <property type="entry name" value="DEAD"/>
    <property type="match status" value="1"/>
</dbReference>
<dbReference type="HOGENOM" id="CLU_003041_28_4_12"/>
<evidence type="ECO:0000256" key="4">
    <source>
        <dbReference type="ARBA" id="ARBA00022840"/>
    </source>
</evidence>
<dbReference type="SMART" id="SM00487">
    <property type="entry name" value="DEXDc"/>
    <property type="match status" value="1"/>
</dbReference>
<keyword evidence="1 7" id="KW-0547">Nucleotide-binding</keyword>
<dbReference type="PROSITE" id="PS51192">
    <property type="entry name" value="HELICASE_ATP_BIND_1"/>
    <property type="match status" value="1"/>
</dbReference>
<keyword evidence="13" id="KW-1185">Reference proteome</keyword>
<dbReference type="CDD" id="cd00268">
    <property type="entry name" value="DEADc"/>
    <property type="match status" value="1"/>
</dbReference>
<dbReference type="InterPro" id="IPR001650">
    <property type="entry name" value="Helicase_C-like"/>
</dbReference>
<feature type="compositionally biased region" description="Basic and acidic residues" evidence="8">
    <location>
        <begin position="403"/>
        <end position="457"/>
    </location>
</feature>
<evidence type="ECO:0000256" key="6">
    <source>
        <dbReference type="PROSITE-ProRule" id="PRU00552"/>
    </source>
</evidence>
<dbReference type="InterPro" id="IPR000629">
    <property type="entry name" value="RNA-helicase_DEAD-box_CS"/>
</dbReference>
<evidence type="ECO:0000313" key="13">
    <source>
        <dbReference type="Proteomes" id="UP000006048"/>
    </source>
</evidence>
<dbReference type="KEGG" id="tpx:Turpa_1835"/>
<name>I4B5C5_TURPD</name>
<dbReference type="SUPFAM" id="SSF52540">
    <property type="entry name" value="P-loop containing nucleoside triphosphate hydrolases"/>
    <property type="match status" value="1"/>
</dbReference>
<feature type="compositionally biased region" description="Basic and acidic residues" evidence="8">
    <location>
        <begin position="539"/>
        <end position="558"/>
    </location>
</feature>
<evidence type="ECO:0000313" key="12">
    <source>
        <dbReference type="EMBL" id="AFM12482.1"/>
    </source>
</evidence>
<sequence>MLFTELKLSEPIQKRLAEKGFPEPTPIQAETIPLALNNRDLIACAKTGSGKTLAYLLPILQFVHEKIEKGETHGEDGVNPPVALVLAPTRELVVQIAEEAEFFADAAGLKLATIYGGVDHDKQRRELAGGAQLIVATPGRLLDFLRGGEANLSKVVRIVLDEADRMLDMGFIDDVRKILSKCSPNENEERQFSLFSATINFSALYSVWEFMREPEEILINPELIDHANIAQEMLHLGQDEKLPYLIQFLENNKLEPVIIFTNSRQYVDVLVKNLNHHNIAAAGLSSMVTQNKRLKILDDFKDGKFRILVATDVASRGLHIEDVQLVINYDIPMDPETYVHRIGRTARAGKTGKAISVSSEFDYDSLAKLERYLKYKIPVAQPESRYIENVSFVRIVRVEREDGADHVRGGRDRGPRGNDRGGRGGNDRGGRDRKREGGRPPRREDARGPRDDSRAPRGEGQGRPQHGRRNEQPNRQKQVADGAYYDARRQRGGQNEGGKRDHNARKDNRQKFAIVPRSQEKVGLFKRIARSVMSLFVRKKSEPQISERTRRILEEENRGGGAGRGDGRGPRRGGRGKPGGNRNRNRGGSRGPGRQRPQRDGQR</sequence>
<dbReference type="GO" id="GO:0005524">
    <property type="term" value="F:ATP binding"/>
    <property type="evidence" value="ECO:0007669"/>
    <property type="project" value="UniProtKB-KW"/>
</dbReference>
<dbReference type="InterPro" id="IPR014014">
    <property type="entry name" value="RNA_helicase_DEAD_Q_motif"/>
</dbReference>
<evidence type="ECO:0000256" key="8">
    <source>
        <dbReference type="SAM" id="MobiDB-lite"/>
    </source>
</evidence>
<organism evidence="12 13">
    <name type="scientific">Turneriella parva (strain ATCC BAA-1111 / DSM 21527 / NCTC 11395 / H)</name>
    <name type="common">Leptospira parva</name>
    <dbReference type="NCBI Taxonomy" id="869212"/>
    <lineage>
        <taxon>Bacteria</taxon>
        <taxon>Pseudomonadati</taxon>
        <taxon>Spirochaetota</taxon>
        <taxon>Spirochaetia</taxon>
        <taxon>Leptospirales</taxon>
        <taxon>Leptospiraceae</taxon>
        <taxon>Turneriella</taxon>
    </lineage>
</organism>
<dbReference type="PANTHER" id="PTHR47959">
    <property type="entry name" value="ATP-DEPENDENT RNA HELICASE RHLE-RELATED"/>
    <property type="match status" value="1"/>
</dbReference>
<dbReference type="InterPro" id="IPR050079">
    <property type="entry name" value="DEAD_box_RNA_helicase"/>
</dbReference>
<dbReference type="PROSITE" id="PS51195">
    <property type="entry name" value="Q_MOTIF"/>
    <property type="match status" value="1"/>
</dbReference>
<keyword evidence="2 7" id="KW-0378">Hydrolase</keyword>
<dbReference type="CDD" id="cd18787">
    <property type="entry name" value="SF2_C_DEAD"/>
    <property type="match status" value="1"/>
</dbReference>
<dbReference type="Proteomes" id="UP000006048">
    <property type="component" value="Chromosome"/>
</dbReference>